<keyword evidence="4" id="KW-0732">Signal</keyword>
<dbReference type="FunFam" id="3.40.33.10:FF:000005">
    <property type="entry name" value="Cysteine-rich secretory protein 2"/>
    <property type="match status" value="1"/>
</dbReference>
<dbReference type="Pfam" id="PF08562">
    <property type="entry name" value="Crisp"/>
    <property type="match status" value="1"/>
</dbReference>
<dbReference type="InterPro" id="IPR013871">
    <property type="entry name" value="Cysteine_rich_secretory"/>
</dbReference>
<dbReference type="Gene3D" id="1.10.10.740">
    <property type="entry name" value="Crisp domain"/>
    <property type="match status" value="1"/>
</dbReference>
<organism evidence="6">
    <name type="scientific">Nothobranchius rachovii</name>
    <name type="common">bluefin notho</name>
    <dbReference type="NCBI Taxonomy" id="451742"/>
    <lineage>
        <taxon>Eukaryota</taxon>
        <taxon>Metazoa</taxon>
        <taxon>Chordata</taxon>
        <taxon>Craniata</taxon>
        <taxon>Vertebrata</taxon>
        <taxon>Euteleostomi</taxon>
        <taxon>Actinopterygii</taxon>
        <taxon>Neopterygii</taxon>
        <taxon>Teleostei</taxon>
        <taxon>Neoteleostei</taxon>
        <taxon>Acanthomorphata</taxon>
        <taxon>Ovalentaria</taxon>
        <taxon>Atherinomorphae</taxon>
        <taxon>Cyprinodontiformes</taxon>
        <taxon>Nothobranchiidae</taxon>
        <taxon>Nothobranchius</taxon>
    </lineage>
</organism>
<dbReference type="InterPro" id="IPR042076">
    <property type="entry name" value="Crisp-like_dom"/>
</dbReference>
<sequence>MFLVLICILMLQDVHAACIVQDVCPENTMVQAEIVDVHNDFRRAVDPSAADMLMMTYSEELAEHAQAWVNNCTMKHGPPSARMIDGYEVGENLFFSPSPTSWKSVINAWYDEKSHYVYPNGSRDGTRINHYTQLIWNSSYRVGCGLNLCNSTYFYDCRYYRAGNFKRWPPYKLGKPCASCPNNCVDNLCTNPCPYINKYINCPKLKNTTGCSNELVSAWCPASCNCSSEIIPIY</sequence>
<feature type="signal peptide" evidence="4">
    <location>
        <begin position="1"/>
        <end position="16"/>
    </location>
</feature>
<feature type="disulfide bond" evidence="3">
    <location>
        <begin position="202"/>
        <end position="220"/>
    </location>
</feature>
<dbReference type="AlphaFoldDB" id="A0A1A8NDW6"/>
<reference evidence="6" key="2">
    <citation type="submission" date="2016-06" db="EMBL/GenBank/DDBJ databases">
        <title>The genome of a short-lived fish provides insights into sex chromosome evolution and the genetic control of aging.</title>
        <authorList>
            <person name="Reichwald K."/>
            <person name="Felder M."/>
            <person name="Petzold A."/>
            <person name="Koch P."/>
            <person name="Groth M."/>
            <person name="Platzer M."/>
        </authorList>
    </citation>
    <scope>NUCLEOTIDE SEQUENCE</scope>
    <source>
        <tissue evidence="6">Brain</tissue>
    </source>
</reference>
<gene>
    <name evidence="6" type="primary">CABZ01068499.1</name>
</gene>
<proteinExistence type="inferred from homology"/>
<feature type="domain" description="ShKT" evidence="5">
    <location>
        <begin position="193"/>
        <end position="226"/>
    </location>
</feature>
<dbReference type="SMART" id="SM00198">
    <property type="entry name" value="SCP"/>
    <property type="match status" value="1"/>
</dbReference>
<dbReference type="Gene3D" id="3.40.33.10">
    <property type="entry name" value="CAP"/>
    <property type="match status" value="1"/>
</dbReference>
<dbReference type="PANTHER" id="PTHR10334">
    <property type="entry name" value="CYSTEINE-RICH SECRETORY PROTEIN-RELATED"/>
    <property type="match status" value="1"/>
</dbReference>
<evidence type="ECO:0000256" key="4">
    <source>
        <dbReference type="SAM" id="SignalP"/>
    </source>
</evidence>
<keyword evidence="2 3" id="KW-1015">Disulfide bond</keyword>
<reference evidence="6" key="1">
    <citation type="submission" date="2016-05" db="EMBL/GenBank/DDBJ databases">
        <authorList>
            <person name="Lavstsen T."/>
            <person name="Jespersen J.S."/>
        </authorList>
    </citation>
    <scope>NUCLEOTIDE SEQUENCE</scope>
    <source>
        <tissue evidence="6">Brain</tissue>
    </source>
</reference>
<evidence type="ECO:0000313" key="6">
    <source>
        <dbReference type="EMBL" id="SBR67022.1"/>
    </source>
</evidence>
<evidence type="ECO:0000256" key="2">
    <source>
        <dbReference type="ARBA" id="ARBA00023157"/>
    </source>
</evidence>
<evidence type="ECO:0000256" key="1">
    <source>
        <dbReference type="ARBA" id="ARBA00009923"/>
    </source>
</evidence>
<comment type="similarity">
    <text evidence="1">Belongs to the CRISP family.</text>
</comment>
<dbReference type="FunFam" id="1.10.10.740:FF:000001">
    <property type="entry name" value="Cysteine-rich secretory protein 2"/>
    <property type="match status" value="1"/>
</dbReference>
<feature type="disulfide bond" evidence="3">
    <location>
        <begin position="211"/>
        <end position="224"/>
    </location>
</feature>
<protein>
    <recommendedName>
        <fullName evidence="5">ShKT domain-containing protein</fullName>
    </recommendedName>
</protein>
<comment type="caution">
    <text evidence="3">Lacks conserved residue(s) required for the propagation of feature annotation.</text>
</comment>
<dbReference type="PROSITE" id="PS51670">
    <property type="entry name" value="SHKT"/>
    <property type="match status" value="1"/>
</dbReference>
<dbReference type="EMBL" id="HAEH01001502">
    <property type="protein sequence ID" value="SBR67022.1"/>
    <property type="molecule type" value="Transcribed_RNA"/>
</dbReference>
<accession>A0A1A8NDW6</accession>
<dbReference type="InterPro" id="IPR018244">
    <property type="entry name" value="Allrgn_V5/Tpx1_CS"/>
</dbReference>
<dbReference type="SUPFAM" id="SSF57546">
    <property type="entry name" value="Crisp domain-like"/>
    <property type="match status" value="1"/>
</dbReference>
<name>A0A1A8NDW6_9TELE</name>
<dbReference type="InterPro" id="IPR014044">
    <property type="entry name" value="CAP_dom"/>
</dbReference>
<dbReference type="PRINTS" id="PR00837">
    <property type="entry name" value="V5TPXLIKE"/>
</dbReference>
<feature type="chain" id="PRO_5008375560" description="ShKT domain-containing protein" evidence="4">
    <location>
        <begin position="17"/>
        <end position="234"/>
    </location>
</feature>
<evidence type="ECO:0000259" key="5">
    <source>
        <dbReference type="PROSITE" id="PS51670"/>
    </source>
</evidence>
<dbReference type="InterPro" id="IPR001283">
    <property type="entry name" value="CRISP-related"/>
</dbReference>
<dbReference type="Pfam" id="PF00188">
    <property type="entry name" value="CAP"/>
    <property type="match status" value="1"/>
</dbReference>
<dbReference type="PROSITE" id="PS01010">
    <property type="entry name" value="CRISP_2"/>
    <property type="match status" value="1"/>
</dbReference>
<dbReference type="InterPro" id="IPR003582">
    <property type="entry name" value="ShKT_dom"/>
</dbReference>
<evidence type="ECO:0000256" key="3">
    <source>
        <dbReference type="PROSITE-ProRule" id="PRU01005"/>
    </source>
</evidence>
<dbReference type="InterPro" id="IPR035940">
    <property type="entry name" value="CAP_sf"/>
</dbReference>
<dbReference type="GO" id="GO:0005576">
    <property type="term" value="C:extracellular region"/>
    <property type="evidence" value="ECO:0007669"/>
    <property type="project" value="InterPro"/>
</dbReference>
<dbReference type="SUPFAM" id="SSF55797">
    <property type="entry name" value="PR-1-like"/>
    <property type="match status" value="1"/>
</dbReference>